<protein>
    <submittedName>
        <fullName evidence="1">Uncharacterized protein</fullName>
    </submittedName>
</protein>
<dbReference type="AlphaFoldDB" id="A0AA41VHE7"/>
<keyword evidence="2" id="KW-1185">Reference proteome</keyword>
<gene>
    <name evidence="1" type="ORF">MKW94_019668</name>
</gene>
<comment type="caution">
    <text evidence="1">The sequence shown here is derived from an EMBL/GenBank/DDBJ whole genome shotgun (WGS) entry which is preliminary data.</text>
</comment>
<evidence type="ECO:0000313" key="2">
    <source>
        <dbReference type="Proteomes" id="UP001177140"/>
    </source>
</evidence>
<dbReference type="EMBL" id="JAJJMA010222690">
    <property type="protein sequence ID" value="MCL7041330.1"/>
    <property type="molecule type" value="Genomic_DNA"/>
</dbReference>
<accession>A0AA41VHE7</accession>
<dbReference type="Proteomes" id="UP001177140">
    <property type="component" value="Unassembled WGS sequence"/>
</dbReference>
<proteinExistence type="predicted"/>
<organism evidence="1 2">
    <name type="scientific">Papaver nudicaule</name>
    <name type="common">Iceland poppy</name>
    <dbReference type="NCBI Taxonomy" id="74823"/>
    <lineage>
        <taxon>Eukaryota</taxon>
        <taxon>Viridiplantae</taxon>
        <taxon>Streptophyta</taxon>
        <taxon>Embryophyta</taxon>
        <taxon>Tracheophyta</taxon>
        <taxon>Spermatophyta</taxon>
        <taxon>Magnoliopsida</taxon>
        <taxon>Ranunculales</taxon>
        <taxon>Papaveraceae</taxon>
        <taxon>Papaveroideae</taxon>
        <taxon>Papaver</taxon>
    </lineage>
</organism>
<reference evidence="1" key="1">
    <citation type="submission" date="2022-03" db="EMBL/GenBank/DDBJ databases">
        <title>A functionally conserved STORR gene fusion in Papaver species that diverged 16.8 million years ago.</title>
        <authorList>
            <person name="Catania T."/>
        </authorList>
    </citation>
    <scope>NUCLEOTIDE SEQUENCE</scope>
    <source>
        <strain evidence="1">S-191538</strain>
    </source>
</reference>
<name>A0AA41VHE7_PAPNU</name>
<sequence>MGTEENKDLLNVGGHVLDSTSAAATPIVKKRTCIAAGTGAGMLIAVWINKKIKVTGGGICRCR</sequence>
<evidence type="ECO:0000313" key="1">
    <source>
        <dbReference type="EMBL" id="MCL7041330.1"/>
    </source>
</evidence>